<dbReference type="SUPFAM" id="SSF52141">
    <property type="entry name" value="Uracil-DNA glycosylase-like"/>
    <property type="match status" value="1"/>
</dbReference>
<dbReference type="FunFam" id="3.40.470.10:FF:000001">
    <property type="entry name" value="Uracil-DNA glycosylase"/>
    <property type="match status" value="1"/>
</dbReference>
<evidence type="ECO:0000313" key="14">
    <source>
        <dbReference type="Proteomes" id="UP000031386"/>
    </source>
</evidence>
<evidence type="ECO:0000256" key="11">
    <source>
        <dbReference type="RuleBase" id="RU003780"/>
    </source>
</evidence>
<evidence type="ECO:0000256" key="10">
    <source>
        <dbReference type="PROSITE-ProRule" id="PRU10072"/>
    </source>
</evidence>
<dbReference type="PROSITE" id="PS00130">
    <property type="entry name" value="U_DNA_GLYCOSYLASE"/>
    <property type="match status" value="1"/>
</dbReference>
<evidence type="ECO:0000256" key="6">
    <source>
        <dbReference type="ARBA" id="ARBA00022763"/>
    </source>
</evidence>
<feature type="domain" description="Uracil-DNA glycosylase-like" evidence="12">
    <location>
        <begin position="48"/>
        <end position="210"/>
    </location>
</feature>
<dbReference type="Proteomes" id="UP000031386">
    <property type="component" value="Chromosome"/>
</dbReference>
<dbReference type="CDD" id="cd10027">
    <property type="entry name" value="UDG-F1-like"/>
    <property type="match status" value="1"/>
</dbReference>
<dbReference type="SMART" id="SM00987">
    <property type="entry name" value="UreE_C"/>
    <property type="match status" value="1"/>
</dbReference>
<dbReference type="PANTHER" id="PTHR11264:SF0">
    <property type="entry name" value="URACIL-DNA GLYCOSYLASE"/>
    <property type="match status" value="1"/>
</dbReference>
<comment type="similarity">
    <text evidence="3 9 11">Belongs to the uracil-DNA glycosylase (UDG) superfamily. UNG family.</text>
</comment>
<keyword evidence="8 9" id="KW-0234">DNA repair</keyword>
<dbReference type="OrthoDB" id="9804372at2"/>
<dbReference type="Gene3D" id="3.40.470.10">
    <property type="entry name" value="Uracil-DNA glycosylase-like domain"/>
    <property type="match status" value="1"/>
</dbReference>
<dbReference type="InterPro" id="IPR002043">
    <property type="entry name" value="UDG_fam1"/>
</dbReference>
<dbReference type="GO" id="GO:0004844">
    <property type="term" value="F:uracil DNA N-glycosylase activity"/>
    <property type="evidence" value="ECO:0007669"/>
    <property type="project" value="UniProtKB-UniRule"/>
</dbReference>
<evidence type="ECO:0000256" key="2">
    <source>
        <dbReference type="ARBA" id="ARBA00002631"/>
    </source>
</evidence>
<evidence type="ECO:0000259" key="12">
    <source>
        <dbReference type="SMART" id="SM00986"/>
    </source>
</evidence>
<dbReference type="NCBIfam" id="NF003588">
    <property type="entry name" value="PRK05254.1-1"/>
    <property type="match status" value="1"/>
</dbReference>
<dbReference type="InterPro" id="IPR036895">
    <property type="entry name" value="Uracil-DNA_glycosylase-like_sf"/>
</dbReference>
<protein>
    <recommendedName>
        <fullName evidence="5 9">Uracil-DNA glycosylase</fullName>
        <shortName evidence="9">UDG</shortName>
        <ecNumber evidence="4 9">3.2.2.27</ecNumber>
    </recommendedName>
</protein>
<dbReference type="NCBIfam" id="TIGR00628">
    <property type="entry name" value="ung"/>
    <property type="match status" value="1"/>
</dbReference>
<evidence type="ECO:0000313" key="13">
    <source>
        <dbReference type="EMBL" id="AIZ36325.1"/>
    </source>
</evidence>
<dbReference type="GO" id="GO:0097510">
    <property type="term" value="P:base-excision repair, AP site formation via deaminated base removal"/>
    <property type="evidence" value="ECO:0007669"/>
    <property type="project" value="TreeGrafter"/>
</dbReference>
<dbReference type="InterPro" id="IPR018085">
    <property type="entry name" value="Ura-DNA_Glyclase_AS"/>
</dbReference>
<reference evidence="13 14" key="1">
    <citation type="submission" date="2014-10" db="EMBL/GenBank/DDBJ databases">
        <title>Complete genome sequence of Parvimonas micra KCOM 1535 (= ChDC B708).</title>
        <authorList>
            <person name="Kook J.-K."/>
            <person name="Park S.-N."/>
            <person name="Lim Y.K."/>
            <person name="Roh H."/>
        </authorList>
    </citation>
    <scope>NUCLEOTIDE SEQUENCE [LARGE SCALE GENOMIC DNA]</scope>
    <source>
        <strain evidence="14">KCOM 1535 / ChDC B708</strain>
    </source>
</reference>
<keyword evidence="7 9" id="KW-0378">Hydrolase</keyword>
<evidence type="ECO:0000256" key="7">
    <source>
        <dbReference type="ARBA" id="ARBA00022801"/>
    </source>
</evidence>
<evidence type="ECO:0000256" key="5">
    <source>
        <dbReference type="ARBA" id="ARBA00018429"/>
    </source>
</evidence>
<sequence length="222" mass="25549">MISNYGAWNEYLKDEFKKDYFVKMKNFLNEEYKNKTIFPPNECVFTIFDKISPKDIKVIILGQDPYHGVNQANGMSFSVNRGEKIPPSLRNIYLELYSDLGIIPPNHGDLTAWVEQGVFLLNATLTVEKSKPNSHKDIGWQIFTDRVIEIISNFDYPKVFILWGSFAISKSNLIKRDENNFIITSTHPSPFSAHRGFFGSKPFSKANEFLVSKGVKPIDWRV</sequence>
<comment type="subcellular location">
    <subcellularLocation>
        <location evidence="9">Cytoplasm</location>
    </subcellularLocation>
</comment>
<dbReference type="STRING" id="33033.NW74_02720"/>
<accession>A0A0B4S0R3</accession>
<comment type="function">
    <text evidence="2 9 11">Excises uracil residues from the DNA which can arise as a result of misincorporation of dUMP residues by DNA polymerase or due to deamination of cytosine.</text>
</comment>
<gene>
    <name evidence="9" type="primary">ung</name>
    <name evidence="13" type="ORF">NW74_02720</name>
</gene>
<dbReference type="NCBIfam" id="NF003589">
    <property type="entry name" value="PRK05254.1-2"/>
    <property type="match status" value="1"/>
</dbReference>
<feature type="active site" description="Proton acceptor" evidence="9 10">
    <location>
        <position position="64"/>
    </location>
</feature>
<dbReference type="Pfam" id="PF03167">
    <property type="entry name" value="UDG"/>
    <property type="match status" value="1"/>
</dbReference>
<dbReference type="EC" id="3.2.2.27" evidence="4 9"/>
<evidence type="ECO:0000256" key="8">
    <source>
        <dbReference type="ARBA" id="ARBA00023204"/>
    </source>
</evidence>
<name>A0A0B4S0R3_9FIRM</name>
<proteinExistence type="inferred from homology"/>
<organism evidence="13 14">
    <name type="scientific">Parvimonas micra</name>
    <dbReference type="NCBI Taxonomy" id="33033"/>
    <lineage>
        <taxon>Bacteria</taxon>
        <taxon>Bacillati</taxon>
        <taxon>Bacillota</taxon>
        <taxon>Tissierellia</taxon>
        <taxon>Tissierellales</taxon>
        <taxon>Peptoniphilaceae</taxon>
        <taxon>Parvimonas</taxon>
    </lineage>
</organism>
<dbReference type="HAMAP" id="MF_00148">
    <property type="entry name" value="UDG"/>
    <property type="match status" value="1"/>
</dbReference>
<dbReference type="GO" id="GO:0005737">
    <property type="term" value="C:cytoplasm"/>
    <property type="evidence" value="ECO:0007669"/>
    <property type="project" value="UniProtKB-SubCell"/>
</dbReference>
<keyword evidence="14" id="KW-1185">Reference proteome</keyword>
<dbReference type="KEGG" id="pmic:NW74_02720"/>
<evidence type="ECO:0000256" key="9">
    <source>
        <dbReference type="HAMAP-Rule" id="MF_00148"/>
    </source>
</evidence>
<evidence type="ECO:0000256" key="3">
    <source>
        <dbReference type="ARBA" id="ARBA00008184"/>
    </source>
</evidence>
<dbReference type="SMART" id="SM00986">
    <property type="entry name" value="UDG"/>
    <property type="match status" value="1"/>
</dbReference>
<evidence type="ECO:0000256" key="1">
    <source>
        <dbReference type="ARBA" id="ARBA00001400"/>
    </source>
</evidence>
<evidence type="ECO:0000256" key="4">
    <source>
        <dbReference type="ARBA" id="ARBA00012030"/>
    </source>
</evidence>
<dbReference type="NCBIfam" id="NF003592">
    <property type="entry name" value="PRK05254.1-5"/>
    <property type="match status" value="1"/>
</dbReference>
<dbReference type="PANTHER" id="PTHR11264">
    <property type="entry name" value="URACIL-DNA GLYCOSYLASE"/>
    <property type="match status" value="1"/>
</dbReference>
<dbReference type="RefSeq" id="WP_029948845.1">
    <property type="nucleotide sequence ID" value="NZ_BHYQ01000003.1"/>
</dbReference>
<keyword evidence="6 9" id="KW-0227">DNA damage</keyword>
<dbReference type="InterPro" id="IPR005122">
    <property type="entry name" value="Uracil-DNA_glycosylase-like"/>
</dbReference>
<dbReference type="EMBL" id="CP009761">
    <property type="protein sequence ID" value="AIZ36325.1"/>
    <property type="molecule type" value="Genomic_DNA"/>
</dbReference>
<keyword evidence="9" id="KW-0963">Cytoplasm</keyword>
<comment type="catalytic activity">
    <reaction evidence="1 9 11">
        <text>Hydrolyzes single-stranded DNA or mismatched double-stranded DNA and polynucleotides, releasing free uracil.</text>
        <dbReference type="EC" id="3.2.2.27"/>
    </reaction>
</comment>
<dbReference type="AlphaFoldDB" id="A0A0B4S0R3"/>